<evidence type="ECO:0000313" key="1">
    <source>
        <dbReference type="EMBL" id="SLN29470.1"/>
    </source>
</evidence>
<dbReference type="OrthoDB" id="7708663at2"/>
<proteinExistence type="predicted"/>
<accession>A0A1X6YU84</accession>
<gene>
    <name evidence="1" type="ORF">RUM8411_01187</name>
</gene>
<sequence length="118" mass="13793">MELNEQNRVADKRLRRIGYDKRRAFTKRLRSTARARLGHDKIDDQLAPWADRPSHWASMRVRPEVVVAVNTVRERMVKQLEREVSQSEALSFLVELGVVAMTDRKQTTAPKRTKKKPK</sequence>
<reference evidence="2" key="1">
    <citation type="submission" date="2017-03" db="EMBL/GenBank/DDBJ databases">
        <authorList>
            <person name="Rodrigo-Torres L."/>
            <person name="Arahal R.D."/>
            <person name="Lucena T."/>
        </authorList>
    </citation>
    <scope>NUCLEOTIDE SEQUENCE [LARGE SCALE GENOMIC DNA]</scope>
    <source>
        <strain evidence="2">CECT 8411</strain>
    </source>
</reference>
<name>A0A1X6YU84_9RHOB</name>
<dbReference type="EMBL" id="FWFP01000003">
    <property type="protein sequence ID" value="SLN29470.1"/>
    <property type="molecule type" value="Genomic_DNA"/>
</dbReference>
<dbReference type="RefSeq" id="WP_085821748.1">
    <property type="nucleotide sequence ID" value="NZ_FWFP01000003.1"/>
</dbReference>
<dbReference type="AlphaFoldDB" id="A0A1X6YU84"/>
<keyword evidence="2" id="KW-1185">Reference proteome</keyword>
<dbReference type="Proteomes" id="UP000193778">
    <property type="component" value="Unassembled WGS sequence"/>
</dbReference>
<evidence type="ECO:0000313" key="2">
    <source>
        <dbReference type="Proteomes" id="UP000193778"/>
    </source>
</evidence>
<protein>
    <submittedName>
        <fullName evidence="1">Uncharacterized protein</fullName>
    </submittedName>
</protein>
<organism evidence="1 2">
    <name type="scientific">Ruegeria meonggei</name>
    <dbReference type="NCBI Taxonomy" id="1446476"/>
    <lineage>
        <taxon>Bacteria</taxon>
        <taxon>Pseudomonadati</taxon>
        <taxon>Pseudomonadota</taxon>
        <taxon>Alphaproteobacteria</taxon>
        <taxon>Rhodobacterales</taxon>
        <taxon>Roseobacteraceae</taxon>
        <taxon>Ruegeria</taxon>
    </lineage>
</organism>